<dbReference type="Proteomes" id="UP000215914">
    <property type="component" value="Unassembled WGS sequence"/>
</dbReference>
<dbReference type="AlphaFoldDB" id="A0A9K3HBS5"/>
<evidence type="ECO:0000256" key="1">
    <source>
        <dbReference type="SAM" id="Coils"/>
    </source>
</evidence>
<keyword evidence="1" id="KW-0175">Coiled coil</keyword>
<evidence type="ECO:0000313" key="2">
    <source>
        <dbReference type="EMBL" id="KAF5774912.1"/>
    </source>
</evidence>
<gene>
    <name evidence="2" type="ORF">HanXRQr2_Chr13g0606111</name>
</gene>
<proteinExistence type="predicted"/>
<organism evidence="2 3">
    <name type="scientific">Helianthus annuus</name>
    <name type="common">Common sunflower</name>
    <dbReference type="NCBI Taxonomy" id="4232"/>
    <lineage>
        <taxon>Eukaryota</taxon>
        <taxon>Viridiplantae</taxon>
        <taxon>Streptophyta</taxon>
        <taxon>Embryophyta</taxon>
        <taxon>Tracheophyta</taxon>
        <taxon>Spermatophyta</taxon>
        <taxon>Magnoliopsida</taxon>
        <taxon>eudicotyledons</taxon>
        <taxon>Gunneridae</taxon>
        <taxon>Pentapetalae</taxon>
        <taxon>asterids</taxon>
        <taxon>campanulids</taxon>
        <taxon>Asterales</taxon>
        <taxon>Asteraceae</taxon>
        <taxon>Asteroideae</taxon>
        <taxon>Heliantheae alliance</taxon>
        <taxon>Heliantheae</taxon>
        <taxon>Helianthus</taxon>
    </lineage>
</organism>
<reference evidence="2" key="2">
    <citation type="submission" date="2020-06" db="EMBL/GenBank/DDBJ databases">
        <title>Helianthus annuus Genome sequencing and assembly Release 2.</title>
        <authorList>
            <person name="Gouzy J."/>
            <person name="Langlade N."/>
            <person name="Munos S."/>
        </authorList>
    </citation>
    <scope>NUCLEOTIDE SEQUENCE</scope>
    <source>
        <tissue evidence="2">Leaves</tissue>
    </source>
</reference>
<dbReference type="Gramene" id="mRNA:HanXRQr2_Chr13g0606111">
    <property type="protein sequence ID" value="mRNA:HanXRQr2_Chr13g0606111"/>
    <property type="gene ID" value="HanXRQr2_Chr13g0606111"/>
</dbReference>
<evidence type="ECO:0000313" key="3">
    <source>
        <dbReference type="Proteomes" id="UP000215914"/>
    </source>
</evidence>
<name>A0A9K3HBS5_HELAN</name>
<accession>A0A9K3HBS5</accession>
<protein>
    <submittedName>
        <fullName evidence="2">Uncharacterized protein</fullName>
    </submittedName>
</protein>
<keyword evidence="3" id="KW-1185">Reference proteome</keyword>
<feature type="coiled-coil region" evidence="1">
    <location>
        <begin position="8"/>
        <end position="74"/>
    </location>
</feature>
<dbReference type="EMBL" id="MNCJ02000328">
    <property type="protein sequence ID" value="KAF5774912.1"/>
    <property type="molecule type" value="Genomic_DNA"/>
</dbReference>
<sequence length="75" mass="8567">MYAARTKITNLEAEVATLKVKVEEAQADRERVEVELNARIVNKDKDLAAKDVEIAELKRRLFEVHDKSESLEIEG</sequence>
<reference evidence="2" key="1">
    <citation type="journal article" date="2017" name="Nature">
        <title>The sunflower genome provides insights into oil metabolism, flowering and Asterid evolution.</title>
        <authorList>
            <person name="Badouin H."/>
            <person name="Gouzy J."/>
            <person name="Grassa C.J."/>
            <person name="Murat F."/>
            <person name="Staton S.E."/>
            <person name="Cottret L."/>
            <person name="Lelandais-Briere C."/>
            <person name="Owens G.L."/>
            <person name="Carrere S."/>
            <person name="Mayjonade B."/>
            <person name="Legrand L."/>
            <person name="Gill N."/>
            <person name="Kane N.C."/>
            <person name="Bowers J.E."/>
            <person name="Hubner S."/>
            <person name="Bellec A."/>
            <person name="Berard A."/>
            <person name="Berges H."/>
            <person name="Blanchet N."/>
            <person name="Boniface M.C."/>
            <person name="Brunel D."/>
            <person name="Catrice O."/>
            <person name="Chaidir N."/>
            <person name="Claudel C."/>
            <person name="Donnadieu C."/>
            <person name="Faraut T."/>
            <person name="Fievet G."/>
            <person name="Helmstetter N."/>
            <person name="King M."/>
            <person name="Knapp S.J."/>
            <person name="Lai Z."/>
            <person name="Le Paslier M.C."/>
            <person name="Lippi Y."/>
            <person name="Lorenzon L."/>
            <person name="Mandel J.R."/>
            <person name="Marage G."/>
            <person name="Marchand G."/>
            <person name="Marquand E."/>
            <person name="Bret-Mestries E."/>
            <person name="Morien E."/>
            <person name="Nambeesan S."/>
            <person name="Nguyen T."/>
            <person name="Pegot-Espagnet P."/>
            <person name="Pouilly N."/>
            <person name="Raftis F."/>
            <person name="Sallet E."/>
            <person name="Schiex T."/>
            <person name="Thomas J."/>
            <person name="Vandecasteele C."/>
            <person name="Vares D."/>
            <person name="Vear F."/>
            <person name="Vautrin S."/>
            <person name="Crespi M."/>
            <person name="Mangin B."/>
            <person name="Burke J.M."/>
            <person name="Salse J."/>
            <person name="Munos S."/>
            <person name="Vincourt P."/>
            <person name="Rieseberg L.H."/>
            <person name="Langlade N.B."/>
        </authorList>
    </citation>
    <scope>NUCLEOTIDE SEQUENCE</scope>
    <source>
        <tissue evidence="2">Leaves</tissue>
    </source>
</reference>
<comment type="caution">
    <text evidence="2">The sequence shown here is derived from an EMBL/GenBank/DDBJ whole genome shotgun (WGS) entry which is preliminary data.</text>
</comment>